<sequence>MLDPDDPFYAPLWRRIVIVAVAAGWGLFELSQGNSGWALVFGGLGAWAAWAFFLRKTPDDPE</sequence>
<protein>
    <submittedName>
        <fullName evidence="2">DUF3329 domain-containing protein</fullName>
    </submittedName>
</protein>
<keyword evidence="1" id="KW-0812">Transmembrane</keyword>
<dbReference type="OrthoDB" id="7362327at2"/>
<name>A0A369TQW4_9RHOB</name>
<evidence type="ECO:0000256" key="1">
    <source>
        <dbReference type="SAM" id="Phobius"/>
    </source>
</evidence>
<reference evidence="2 3" key="1">
    <citation type="submission" date="2018-07" db="EMBL/GenBank/DDBJ databases">
        <title>Thalassococcus profundi sp. nov., a marine bacterium isolated from deep seawater of Okinawa Trough.</title>
        <authorList>
            <person name="Yu M."/>
        </authorList>
    </citation>
    <scope>NUCLEOTIDE SEQUENCE [LARGE SCALE GENOMIC DNA]</scope>
    <source>
        <strain evidence="2 3">WRAS1</strain>
    </source>
</reference>
<feature type="transmembrane region" description="Helical" evidence="1">
    <location>
        <begin position="12"/>
        <end position="28"/>
    </location>
</feature>
<keyword evidence="3" id="KW-1185">Reference proteome</keyword>
<dbReference type="AlphaFoldDB" id="A0A369TQW4"/>
<dbReference type="RefSeq" id="WP_114510567.1">
    <property type="nucleotide sequence ID" value="NZ_QPMK01000005.1"/>
</dbReference>
<proteinExistence type="predicted"/>
<dbReference type="Proteomes" id="UP000253977">
    <property type="component" value="Unassembled WGS sequence"/>
</dbReference>
<keyword evidence="1" id="KW-1133">Transmembrane helix</keyword>
<organism evidence="2 3">
    <name type="scientific">Thalassococcus profundi</name>
    <dbReference type="NCBI Taxonomy" id="2282382"/>
    <lineage>
        <taxon>Bacteria</taxon>
        <taxon>Pseudomonadati</taxon>
        <taxon>Pseudomonadota</taxon>
        <taxon>Alphaproteobacteria</taxon>
        <taxon>Rhodobacterales</taxon>
        <taxon>Roseobacteraceae</taxon>
        <taxon>Thalassococcus</taxon>
    </lineage>
</organism>
<evidence type="ECO:0000313" key="2">
    <source>
        <dbReference type="EMBL" id="RDD66517.1"/>
    </source>
</evidence>
<keyword evidence="1" id="KW-0472">Membrane</keyword>
<gene>
    <name evidence="2" type="ORF">DU478_08700</name>
</gene>
<accession>A0A369TQW4</accession>
<evidence type="ECO:0000313" key="3">
    <source>
        <dbReference type="Proteomes" id="UP000253977"/>
    </source>
</evidence>
<feature type="transmembrane region" description="Helical" evidence="1">
    <location>
        <begin position="35"/>
        <end position="53"/>
    </location>
</feature>
<dbReference type="EMBL" id="QPMK01000005">
    <property type="protein sequence ID" value="RDD66517.1"/>
    <property type="molecule type" value="Genomic_DNA"/>
</dbReference>
<comment type="caution">
    <text evidence="2">The sequence shown here is derived from an EMBL/GenBank/DDBJ whole genome shotgun (WGS) entry which is preliminary data.</text>
</comment>